<dbReference type="GO" id="GO:0009279">
    <property type="term" value="C:cell outer membrane"/>
    <property type="evidence" value="ECO:0007669"/>
    <property type="project" value="UniProtKB-SubCell"/>
</dbReference>
<dbReference type="Pfam" id="PF06629">
    <property type="entry name" value="MipA"/>
    <property type="match status" value="1"/>
</dbReference>
<feature type="signal peptide" evidence="6">
    <location>
        <begin position="1"/>
        <end position="22"/>
    </location>
</feature>
<organism evidence="7 8">
    <name type="scientific">Noviherbaspirillum pedocola</name>
    <dbReference type="NCBI Taxonomy" id="2801341"/>
    <lineage>
        <taxon>Bacteria</taxon>
        <taxon>Pseudomonadati</taxon>
        <taxon>Pseudomonadota</taxon>
        <taxon>Betaproteobacteria</taxon>
        <taxon>Burkholderiales</taxon>
        <taxon>Oxalobacteraceae</taxon>
        <taxon>Noviherbaspirillum</taxon>
    </lineage>
</organism>
<evidence type="ECO:0000313" key="8">
    <source>
        <dbReference type="Proteomes" id="UP000622890"/>
    </source>
</evidence>
<dbReference type="PANTHER" id="PTHR38776">
    <property type="entry name" value="MLTA-INTERACTING PROTEIN-RELATED"/>
    <property type="match status" value="1"/>
</dbReference>
<accession>A0A934T091</accession>
<dbReference type="PANTHER" id="PTHR38776:SF1">
    <property type="entry name" value="MLTA-INTERACTING PROTEIN-RELATED"/>
    <property type="match status" value="1"/>
</dbReference>
<keyword evidence="8" id="KW-1185">Reference proteome</keyword>
<reference evidence="7" key="1">
    <citation type="submission" date="2021-01" db="EMBL/GenBank/DDBJ databases">
        <title>Genome sequence of strain Noviherbaspirillum sp. DKR-6.</title>
        <authorList>
            <person name="Chaudhary D.K."/>
        </authorList>
    </citation>
    <scope>NUCLEOTIDE SEQUENCE</scope>
    <source>
        <strain evidence="7">DKR-6</strain>
    </source>
</reference>
<evidence type="ECO:0000256" key="1">
    <source>
        <dbReference type="ARBA" id="ARBA00004442"/>
    </source>
</evidence>
<keyword evidence="4" id="KW-0472">Membrane</keyword>
<protein>
    <submittedName>
        <fullName evidence="7">MipA/OmpV family protein</fullName>
    </submittedName>
</protein>
<comment type="subcellular location">
    <subcellularLocation>
        <location evidence="1">Cell outer membrane</location>
    </subcellularLocation>
</comment>
<dbReference type="InterPro" id="IPR010583">
    <property type="entry name" value="MipA"/>
</dbReference>
<dbReference type="Proteomes" id="UP000622890">
    <property type="component" value="Unassembled WGS sequence"/>
</dbReference>
<evidence type="ECO:0000256" key="5">
    <source>
        <dbReference type="ARBA" id="ARBA00023237"/>
    </source>
</evidence>
<comment type="caution">
    <text evidence="7">The sequence shown here is derived from an EMBL/GenBank/DDBJ whole genome shotgun (WGS) entry which is preliminary data.</text>
</comment>
<dbReference type="RefSeq" id="WP_200598349.1">
    <property type="nucleotide sequence ID" value="NZ_JAEPBG010000032.1"/>
</dbReference>
<evidence type="ECO:0000256" key="2">
    <source>
        <dbReference type="ARBA" id="ARBA00005722"/>
    </source>
</evidence>
<comment type="similarity">
    <text evidence="2">Belongs to the MipA/OmpV family.</text>
</comment>
<keyword evidence="5" id="KW-0998">Cell outer membrane</keyword>
<sequence>MRRHKLPLFAGIAALLPVCAAAANLPLWEAGVGAAALTLPDYRGADTSHAYLLPAPYFVYRGEFLKADRNGLRGLLFDTDRVELNLSLNATLPVSSRNNAARSGMASLRPTVELGPTASITLWKAGDGRMKLDLRTPLRAAVTVESSPKAVGWLFAPNINLDVRDPFGYSGWNLGMLAGPYYQSRKYNSYFYSVGPADATPARPRYDAPGGYAGSQFTAAVSKRFERTWVGAFLRYDTLRGAVFEDSPLVRRSNAVSAGVAVTWVLGQSQTMVDTIDN</sequence>
<name>A0A934T091_9BURK</name>
<evidence type="ECO:0000256" key="4">
    <source>
        <dbReference type="ARBA" id="ARBA00023136"/>
    </source>
</evidence>
<keyword evidence="3 6" id="KW-0732">Signal</keyword>
<feature type="chain" id="PRO_5037197344" evidence="6">
    <location>
        <begin position="23"/>
        <end position="278"/>
    </location>
</feature>
<evidence type="ECO:0000256" key="3">
    <source>
        <dbReference type="ARBA" id="ARBA00022729"/>
    </source>
</evidence>
<evidence type="ECO:0000256" key="6">
    <source>
        <dbReference type="SAM" id="SignalP"/>
    </source>
</evidence>
<proteinExistence type="inferred from homology"/>
<gene>
    <name evidence="7" type="ORF">JJB74_30565</name>
</gene>
<dbReference type="AlphaFoldDB" id="A0A934T091"/>
<evidence type="ECO:0000313" key="7">
    <source>
        <dbReference type="EMBL" id="MBK4738979.1"/>
    </source>
</evidence>
<dbReference type="EMBL" id="JAEPBG010000032">
    <property type="protein sequence ID" value="MBK4738979.1"/>
    <property type="molecule type" value="Genomic_DNA"/>
</dbReference>